<name>A0A4Y7QD95_9AGAM</name>
<dbReference type="PANTHER" id="PTHR31138">
    <property type="entry name" value="CHROMOSOME 19, WHOLE GENOME SHOTGUN SEQUENCE"/>
    <property type="match status" value="1"/>
</dbReference>
<feature type="region of interest" description="Disordered" evidence="1">
    <location>
        <begin position="506"/>
        <end position="527"/>
    </location>
</feature>
<keyword evidence="4" id="KW-1185">Reference proteome</keyword>
<evidence type="ECO:0000256" key="1">
    <source>
        <dbReference type="SAM" id="MobiDB-lite"/>
    </source>
</evidence>
<gene>
    <name evidence="3" type="ORF">BD410DRAFT_632059</name>
</gene>
<dbReference type="VEuPathDB" id="FungiDB:BD410DRAFT_632059"/>
<dbReference type="Proteomes" id="UP000294933">
    <property type="component" value="Unassembled WGS sequence"/>
</dbReference>
<proteinExistence type="predicted"/>
<feature type="region of interest" description="Disordered" evidence="1">
    <location>
        <begin position="588"/>
        <end position="607"/>
    </location>
</feature>
<dbReference type="PANTHER" id="PTHR31138:SF1">
    <property type="entry name" value="PDZ DOMAIN-CONTAINING PROTEIN"/>
    <property type="match status" value="1"/>
</dbReference>
<organism evidence="3 4">
    <name type="scientific">Rickenella mellea</name>
    <dbReference type="NCBI Taxonomy" id="50990"/>
    <lineage>
        <taxon>Eukaryota</taxon>
        <taxon>Fungi</taxon>
        <taxon>Dikarya</taxon>
        <taxon>Basidiomycota</taxon>
        <taxon>Agaricomycotina</taxon>
        <taxon>Agaricomycetes</taxon>
        <taxon>Hymenochaetales</taxon>
        <taxon>Rickenellaceae</taxon>
        <taxon>Rickenella</taxon>
    </lineage>
</organism>
<dbReference type="AlphaFoldDB" id="A0A4Y7QD95"/>
<evidence type="ECO:0000259" key="2">
    <source>
        <dbReference type="Pfam" id="PF19343"/>
    </source>
</evidence>
<protein>
    <recommendedName>
        <fullName evidence="2">HAM1-like N-terminal domain-containing protein</fullName>
    </recommendedName>
</protein>
<evidence type="ECO:0000313" key="3">
    <source>
        <dbReference type="EMBL" id="TDL25231.1"/>
    </source>
</evidence>
<evidence type="ECO:0000313" key="4">
    <source>
        <dbReference type="Proteomes" id="UP000294933"/>
    </source>
</evidence>
<dbReference type="STRING" id="50990.A0A4Y7QD95"/>
<dbReference type="EMBL" id="ML170164">
    <property type="protein sequence ID" value="TDL25231.1"/>
    <property type="molecule type" value="Genomic_DNA"/>
</dbReference>
<accession>A0A4Y7QD95</accession>
<dbReference type="Pfam" id="PF19343">
    <property type="entry name" value="HAM1_N"/>
    <property type="match status" value="1"/>
</dbReference>
<sequence length="858" mass="92116">MGAALTSVFSCCRRQKSPKRSPEHDPLLPRSQPQLFESNERAKEATQTLAHVAAVLGALRAGKLPTEPQVDDALRMILHSDLLTPNSPHYPFQGTLGKQVGVLVRDVRNVVDALLRLGMEKNYDDVLQDFVFHLTLLASTSSTSENKISLAALTRALLSSGPLRALLAATIGAARTHVADIIGEVGGVAEGVADIARGVEEVVRPGGGVSNGHAVNGRTSEEDMGGDVDDEDPFREAVLDTLQDIARQAQKDAELRGTLISLLQIASTYAPRAAGIDQSNSSIPFEGATTLTPELPPPPNPHISPILTSLRTILARLTPGFDIVRLFSHIRRTLSLPSMQSWAEDARSAALRALREPDWAKSSRGRRCARGLYIRFIGVLNEEGELGEGEALIVDLQNMRLALMNDRTSQYFLSSLTTLASDFASAEKSRAWVHWRQEALKALLGWLAPRLGQVLSAIPMPRVEFKDERRGLEAAVDAVLLSAAGGVDGMRVESWNEVWVGMELQAGDTGHHPDDPDGRSEGGRVRSASRVKVEVRGLRVAARDVGYYASYSGPLGMGYMDEGIASVDIGTSERGRGEGLSVEVDIDMHMGGSASPSSSSEEDSGEPLFSVHEVRASASGIHVSLTHTRHWILNALVVRPLLAPVARRAICWVVEGQVKGLLEGAERWMRGVKTKARDEITADGDATLVGDLQPGVWDYLSAIFSTLSGDEKQDDEGQEEGAPDVLETRTALTRKGVMHTTVTQSEPGALPEEQVIAVGVGAQVLPGVAEPDALLSHHGLVDDREGGSNELVDGNGDLDRFVAREAVGELLGVVGEAVKTGGEIVDGVREVPGEVRSSKTGEARRGGWRSRVFDIHPS</sequence>
<feature type="domain" description="HAM1-like N-terminal" evidence="2">
    <location>
        <begin position="53"/>
        <end position="143"/>
    </location>
</feature>
<dbReference type="OrthoDB" id="5407957at2759"/>
<feature type="compositionally biased region" description="Basic and acidic residues" evidence="1">
    <location>
        <begin position="509"/>
        <end position="524"/>
    </location>
</feature>
<feature type="region of interest" description="Disordered" evidence="1">
    <location>
        <begin position="206"/>
        <end position="228"/>
    </location>
</feature>
<reference evidence="3 4" key="1">
    <citation type="submission" date="2018-06" db="EMBL/GenBank/DDBJ databases">
        <title>A transcriptomic atlas of mushroom development highlights an independent origin of complex multicellularity.</title>
        <authorList>
            <consortium name="DOE Joint Genome Institute"/>
            <person name="Krizsan K."/>
            <person name="Almasi E."/>
            <person name="Merenyi Z."/>
            <person name="Sahu N."/>
            <person name="Viragh M."/>
            <person name="Koszo T."/>
            <person name="Mondo S."/>
            <person name="Kiss B."/>
            <person name="Balint B."/>
            <person name="Kues U."/>
            <person name="Barry K."/>
            <person name="Hegedus J.C."/>
            <person name="Henrissat B."/>
            <person name="Johnson J."/>
            <person name="Lipzen A."/>
            <person name="Ohm R."/>
            <person name="Nagy I."/>
            <person name="Pangilinan J."/>
            <person name="Yan J."/>
            <person name="Xiong Y."/>
            <person name="Grigoriev I.V."/>
            <person name="Hibbett D.S."/>
            <person name="Nagy L.G."/>
        </authorList>
    </citation>
    <scope>NUCLEOTIDE SEQUENCE [LARGE SCALE GENOMIC DNA]</scope>
    <source>
        <strain evidence="3 4">SZMC22713</strain>
    </source>
</reference>
<dbReference type="InterPro" id="IPR045967">
    <property type="entry name" value="HAM1-like_N"/>
</dbReference>